<feature type="compositionally biased region" description="Low complexity" evidence="1">
    <location>
        <begin position="292"/>
        <end position="306"/>
    </location>
</feature>
<evidence type="ECO:0000313" key="2">
    <source>
        <dbReference type="EMBL" id="KFG35825.1"/>
    </source>
</evidence>
<feature type="region of interest" description="Disordered" evidence="1">
    <location>
        <begin position="578"/>
        <end position="685"/>
    </location>
</feature>
<feature type="region of interest" description="Disordered" evidence="1">
    <location>
        <begin position="1558"/>
        <end position="1680"/>
    </location>
</feature>
<feature type="region of interest" description="Disordered" evidence="1">
    <location>
        <begin position="339"/>
        <end position="471"/>
    </location>
</feature>
<feature type="compositionally biased region" description="Acidic residues" evidence="1">
    <location>
        <begin position="1023"/>
        <end position="1034"/>
    </location>
</feature>
<feature type="region of interest" description="Disordered" evidence="1">
    <location>
        <begin position="1013"/>
        <end position="1043"/>
    </location>
</feature>
<feature type="compositionally biased region" description="Polar residues" evidence="1">
    <location>
        <begin position="777"/>
        <end position="786"/>
    </location>
</feature>
<feature type="compositionally biased region" description="Low complexity" evidence="1">
    <location>
        <begin position="172"/>
        <end position="189"/>
    </location>
</feature>
<comment type="caution">
    <text evidence="2">The sequence shown here is derived from an EMBL/GenBank/DDBJ whole genome shotgun (WGS) entry which is preliminary data.</text>
</comment>
<feature type="compositionally biased region" description="Basic and acidic residues" evidence="1">
    <location>
        <begin position="1368"/>
        <end position="1380"/>
    </location>
</feature>
<feature type="region of interest" description="Disordered" evidence="1">
    <location>
        <begin position="1320"/>
        <end position="1342"/>
    </location>
</feature>
<feature type="compositionally biased region" description="Low complexity" evidence="1">
    <location>
        <begin position="1872"/>
        <end position="1887"/>
    </location>
</feature>
<dbReference type="Proteomes" id="UP000028837">
    <property type="component" value="Unassembled WGS sequence"/>
</dbReference>
<feature type="region of interest" description="Disordered" evidence="1">
    <location>
        <begin position="1451"/>
        <end position="1472"/>
    </location>
</feature>
<proteinExistence type="predicted"/>
<feature type="compositionally biased region" description="Low complexity" evidence="1">
    <location>
        <begin position="1392"/>
        <end position="1401"/>
    </location>
</feature>
<feature type="compositionally biased region" description="Basic and acidic residues" evidence="1">
    <location>
        <begin position="1328"/>
        <end position="1341"/>
    </location>
</feature>
<accession>A0A086JUK7</accession>
<dbReference type="VEuPathDB" id="ToxoDB:TGDOM2_214140"/>
<feature type="region of interest" description="Disordered" evidence="1">
    <location>
        <begin position="1738"/>
        <end position="1902"/>
    </location>
</feature>
<feature type="compositionally biased region" description="Basic and acidic residues" evidence="1">
    <location>
        <begin position="273"/>
        <end position="282"/>
    </location>
</feature>
<feature type="compositionally biased region" description="Basic and acidic residues" evidence="1">
    <location>
        <begin position="1654"/>
        <end position="1666"/>
    </location>
</feature>
<feature type="compositionally biased region" description="Low complexity" evidence="1">
    <location>
        <begin position="605"/>
        <end position="617"/>
    </location>
</feature>
<protein>
    <submittedName>
        <fullName evidence="2">Uncharacterized protein</fullName>
    </submittedName>
</protein>
<organism evidence="2 3">
    <name type="scientific">Toxoplasma gondii GAB2-2007-GAL-DOM2</name>
    <dbReference type="NCBI Taxonomy" id="1130820"/>
    <lineage>
        <taxon>Eukaryota</taxon>
        <taxon>Sar</taxon>
        <taxon>Alveolata</taxon>
        <taxon>Apicomplexa</taxon>
        <taxon>Conoidasida</taxon>
        <taxon>Coccidia</taxon>
        <taxon>Eucoccidiorida</taxon>
        <taxon>Eimeriorina</taxon>
        <taxon>Sarcocystidae</taxon>
        <taxon>Toxoplasma</taxon>
    </lineage>
</organism>
<feature type="compositionally biased region" description="Polar residues" evidence="1">
    <location>
        <begin position="1256"/>
        <end position="1266"/>
    </location>
</feature>
<feature type="compositionally biased region" description="Basic and acidic residues" evidence="1">
    <location>
        <begin position="1633"/>
        <end position="1645"/>
    </location>
</feature>
<feature type="compositionally biased region" description="Basic and acidic residues" evidence="1">
    <location>
        <begin position="1838"/>
        <end position="1848"/>
    </location>
</feature>
<feature type="region of interest" description="Disordered" evidence="1">
    <location>
        <begin position="739"/>
        <end position="798"/>
    </location>
</feature>
<feature type="compositionally biased region" description="Low complexity" evidence="1">
    <location>
        <begin position="1780"/>
        <end position="1806"/>
    </location>
</feature>
<sequence length="1975" mass="205052">MRAKSERVYKPGAKEEWRVVYWIYPQEKLKNNRKQVSFSSIKYGDQGAQNKAWAVIRYINHFGRVPEDIKNPPMTLEACCNLCYPHCIKEHVASCPNCVDPPTERYHHGVGSPAVSCASSSAGPSPGSSSAVWRKKSDDKGEGSGLSSPASAHPRAFPTQTESADEKDDDCLSSLPDLTPLDSLSPMLSASTCDLRAGRKEGDKSPPLAGDSRRNSLSVGCAGATASPAFAGPKPGPLPGASPLKPGKRSANSSRRSSVSLRGPPGARVGKTRRVDDRRAGTEDGDLDDFASSPDLSSVASSASSPLVGVVTRGSSFQSNPPFSPLLLPGSATAATRAGKLEGLKLGGPRSVGTPSVGPAGPPPVCGDSEANASGEGAGGGGPREFSKVGRQSRGRRPSLGSAGGESQGPIVEEESAWGREDQTGALSLLPPPAFSPAAGPAQSRDEAFSSNEGREHGGPLHLSARPAQASTRSLLVDAVQQLLSGANLRKSLLSGDDEGGSQNSFAGRSPGDPRPTADAGGRSEDRQSVLASSAEALLMSLKKGARNFDQEGAQGAGGVSLSSTAALLAAVALRVKEREAAKAKSEEEPNSVGAPSGAGGGKGKPVLPGPAAALEGPPEKLPNSPLSTGLGGGYGARSPLPGAGSAAGRGSCRPVSGGPSEGGRGVVGQGAGEKKVKEDEVDQDEQIQRLHRFLNANGIVVTEALQAATAGNGPRKAGLRGADENDKALVSVRARLASGPGPASAFRCAPRTRGNTVREAPWRPNAQGGPPLGASLSAQRGSGQSFDGPGGENDEKLGEERKDEGMVNVYQVYAQHILHDMGQSQVAGARDGPDPLKELLRASNFFAIDARKRLLLRTGGCRGRRGDDDLDRTGVPAHASGRTGESPPLSPERRAESRAPTPPEFGGAGPSSSRGRGCLPAVGSGVTTRMTTRAATRASRGGCGGALANGGEEDKETPWMCNGVPVSCRDPFLSEDKDMQQYYNCGQYAGDPWGVDRTRLAGLGLGASGLQTRRQGLRSAATEEEDDEKEEETEPTHDPTTFNWQTNSAIRQQKAALKLLKEITQWGWKSIYEHEDFFLEKLVKKQLKTAELVLENEIVKYSFPQLVPVLGADTDRNARLQKGRSRRKDGLLAAWGRESRAWLRVAGDGETSNGARPAEEADEEREENAPQREVRIEPQDFFSGCDSPVRWGAGEEGDLVPASEDREEGLRSASEERWRGELVVEQEYHMIHGPMCRATRRGCGPVSAQAAPHGSHSNSGGQTASECPPGGEDPVGSLCEATAKQFLENPEEYSRLMACQAGAKGEAFVTVAEALGSTRGGLASGREGGDTTEGQRREKTPLSLECLARLLATAAAHRQKAAGASEAPRRWRPRSEPARDAPGAPGPGGAPPQEGAAPRPLGNRGTRPGPYCGGAQPVPGGAEVGLPARLLNALRGQSNAMDGAQAALSLEDDSQAAETARATPGGKGSSLPMKAWLERLLSAARQTGLPAGPNLPTSVSGSAAAAKAATGSSCASALIDQVTRLLAKRQEERRLMQMREVERKLLQMRDEQRVRRNVHIGGEDRRARGLPGLSLRTQTGGPQKKSVPVPQTSDREAGQEPQGARASPGRRSVGFWTRSAGGETPQETGEMETDRGETGGERGGEGLQGDSELSEKELAEPRGRQEGCTGEGLEGGVSNRLSPAFLSKVGFGRNSGLAASKPDSGVSEETHSTSTASAARGRFSSFAATLRASGAVASPAFASAGSKEERGSSSKAGVLAGTGASTENGFSGVASEGVSTAHTSAAASPSFPAAAASSGAQAQGSLGRRVGPAETEKKRARESCSESPGGGLPQKQARAEREGKRSDGFLSAGAKNPIPPFLSTGAGGSSAGEVNSSSSSSGYFSSLNEAPGPCWTGEEVSTSEGSLALSFSASSGTLSGHREETPEYAAAGEVCYEKHGQTVPKGEEESACERFAAEPFLRTEAVGTDTHQAD</sequence>
<feature type="region of interest" description="Disordered" evidence="1">
    <location>
        <begin position="109"/>
        <end position="306"/>
    </location>
</feature>
<feature type="compositionally biased region" description="Low complexity" evidence="1">
    <location>
        <begin position="109"/>
        <end position="132"/>
    </location>
</feature>
<feature type="compositionally biased region" description="Low complexity" evidence="1">
    <location>
        <begin position="928"/>
        <end position="941"/>
    </location>
</feature>
<feature type="compositionally biased region" description="Low complexity" evidence="1">
    <location>
        <begin position="249"/>
        <end position="262"/>
    </location>
</feature>
<feature type="region of interest" description="Disordered" evidence="1">
    <location>
        <begin position="1194"/>
        <end position="1214"/>
    </location>
</feature>
<feature type="region of interest" description="Disordered" evidence="1">
    <location>
        <begin position="1358"/>
        <end position="1417"/>
    </location>
</feature>
<gene>
    <name evidence="2" type="ORF">TGDOM2_214140</name>
</gene>
<feature type="compositionally biased region" description="Basic and acidic residues" evidence="1">
    <location>
        <begin position="1815"/>
        <end position="1825"/>
    </location>
</feature>
<feature type="region of interest" description="Disordered" evidence="1">
    <location>
        <begin position="1694"/>
        <end position="1721"/>
    </location>
</feature>
<dbReference type="OrthoDB" id="332902at2759"/>
<feature type="compositionally biased region" description="Low complexity" evidence="1">
    <location>
        <begin position="637"/>
        <end position="659"/>
    </location>
</feature>
<feature type="compositionally biased region" description="Basic and acidic residues" evidence="1">
    <location>
        <begin position="444"/>
        <end position="459"/>
    </location>
</feature>
<evidence type="ECO:0000313" key="3">
    <source>
        <dbReference type="Proteomes" id="UP000028837"/>
    </source>
</evidence>
<feature type="compositionally biased region" description="Gly residues" evidence="1">
    <location>
        <begin position="660"/>
        <end position="672"/>
    </location>
</feature>
<feature type="region of interest" description="Disordered" evidence="1">
    <location>
        <begin position="492"/>
        <end position="532"/>
    </location>
</feature>
<feature type="region of interest" description="Disordered" evidence="1">
    <location>
        <begin position="1245"/>
        <end position="1273"/>
    </location>
</feature>
<feature type="region of interest" description="Disordered" evidence="1">
    <location>
        <begin position="1147"/>
        <end position="1175"/>
    </location>
</feature>
<name>A0A086JUK7_TOXGO</name>
<feature type="compositionally biased region" description="Basic and acidic residues" evidence="1">
    <location>
        <begin position="578"/>
        <end position="588"/>
    </location>
</feature>
<reference evidence="2 3" key="1">
    <citation type="submission" date="2014-02" db="EMBL/GenBank/DDBJ databases">
        <authorList>
            <person name="Sibley D."/>
            <person name="Venepally P."/>
            <person name="Karamycheva S."/>
            <person name="Hadjithomas M."/>
            <person name="Khan A."/>
            <person name="Brunk B."/>
            <person name="Roos D."/>
            <person name="Caler E."/>
            <person name="Lorenzi H."/>
        </authorList>
    </citation>
    <scope>NUCLEOTIDE SEQUENCE [LARGE SCALE GENOMIC DNA]</scope>
    <source>
        <strain evidence="2 3">GAB2-2007-GAL-DOM2</strain>
    </source>
</reference>
<evidence type="ECO:0000256" key="1">
    <source>
        <dbReference type="SAM" id="MobiDB-lite"/>
    </source>
</evidence>
<dbReference type="EMBL" id="AHZU02001145">
    <property type="protein sequence ID" value="KFG35825.1"/>
    <property type="molecule type" value="Genomic_DNA"/>
</dbReference>
<feature type="region of interest" description="Disordered" evidence="1">
    <location>
        <begin position="860"/>
        <end position="942"/>
    </location>
</feature>